<protein>
    <recommendedName>
        <fullName evidence="4">Transmembrane protein</fullName>
    </recommendedName>
</protein>
<evidence type="ECO:0000256" key="1">
    <source>
        <dbReference type="SAM" id="Phobius"/>
    </source>
</evidence>
<keyword evidence="1" id="KW-1133">Transmembrane helix</keyword>
<feature type="transmembrane region" description="Helical" evidence="1">
    <location>
        <begin position="125"/>
        <end position="142"/>
    </location>
</feature>
<name>A0A1V9Y8Y0_9STRA</name>
<organism evidence="2 3">
    <name type="scientific">Thraustotheca clavata</name>
    <dbReference type="NCBI Taxonomy" id="74557"/>
    <lineage>
        <taxon>Eukaryota</taxon>
        <taxon>Sar</taxon>
        <taxon>Stramenopiles</taxon>
        <taxon>Oomycota</taxon>
        <taxon>Saprolegniomycetes</taxon>
        <taxon>Saprolegniales</taxon>
        <taxon>Achlyaceae</taxon>
        <taxon>Thraustotheca</taxon>
    </lineage>
</organism>
<keyword evidence="1" id="KW-0812">Transmembrane</keyword>
<feature type="transmembrane region" description="Helical" evidence="1">
    <location>
        <begin position="45"/>
        <end position="73"/>
    </location>
</feature>
<accession>A0A1V9Y8Y0</accession>
<reference evidence="2 3" key="1">
    <citation type="journal article" date="2014" name="Genome Biol. Evol.">
        <title>The secreted proteins of Achlya hypogyna and Thraustotheca clavata identify the ancestral oomycete secretome and reveal gene acquisitions by horizontal gene transfer.</title>
        <authorList>
            <person name="Misner I."/>
            <person name="Blouin N."/>
            <person name="Leonard G."/>
            <person name="Richards T.A."/>
            <person name="Lane C.E."/>
        </authorList>
    </citation>
    <scope>NUCLEOTIDE SEQUENCE [LARGE SCALE GENOMIC DNA]</scope>
    <source>
        <strain evidence="2 3">ATCC 34112</strain>
    </source>
</reference>
<feature type="transmembrane region" description="Helical" evidence="1">
    <location>
        <begin position="261"/>
        <end position="284"/>
    </location>
</feature>
<dbReference type="Proteomes" id="UP000243217">
    <property type="component" value="Unassembled WGS sequence"/>
</dbReference>
<comment type="caution">
    <text evidence="2">The sequence shown here is derived from an EMBL/GenBank/DDBJ whole genome shotgun (WGS) entry which is preliminary data.</text>
</comment>
<evidence type="ECO:0008006" key="4">
    <source>
        <dbReference type="Google" id="ProtNLM"/>
    </source>
</evidence>
<keyword evidence="1" id="KW-0472">Membrane</keyword>
<proteinExistence type="predicted"/>
<feature type="transmembrane region" description="Helical" evidence="1">
    <location>
        <begin position="154"/>
        <end position="180"/>
    </location>
</feature>
<feature type="transmembrane region" description="Helical" evidence="1">
    <location>
        <begin position="12"/>
        <end position="33"/>
    </location>
</feature>
<evidence type="ECO:0000313" key="3">
    <source>
        <dbReference type="Proteomes" id="UP000243217"/>
    </source>
</evidence>
<keyword evidence="3" id="KW-1185">Reference proteome</keyword>
<evidence type="ECO:0000313" key="2">
    <source>
        <dbReference type="EMBL" id="OQR82176.1"/>
    </source>
</evidence>
<dbReference type="STRING" id="74557.A0A1V9Y8Y0"/>
<sequence length="297" mass="33130">MMSSSGPPLEESVQAALVGSIFAFKGCALAAGLPELRNSYKKTLWWLAGISAVLIIIGATVAWPIQFVLWLFLGSNSVYTGFMSTILQKWVNGVPFVLIAFCRYVHPTLVDNLFFIGLGEGEKTLVPILSSIPVTLFDWAYLKSTLLFLLYRLAFFIIMALGSYLTPLFGSIFAMIAFGFKIQRTEMFMSSFVFVLYLIPYTRPFAVALATIWFDARAITKEVFYPVFARKAKLIADHGIPCSISQRQSTMLFGFSYTLSYFVQVPVVGPFVWLLAFIAAGMVAPRMFDLTKPAKKL</sequence>
<gene>
    <name evidence="2" type="ORF">THRCLA_11072</name>
</gene>
<feature type="transmembrane region" description="Helical" evidence="1">
    <location>
        <begin position="93"/>
        <end position="118"/>
    </location>
</feature>
<feature type="transmembrane region" description="Helical" evidence="1">
    <location>
        <begin position="192"/>
        <end position="214"/>
    </location>
</feature>
<dbReference type="OrthoDB" id="156063at2759"/>
<dbReference type="AlphaFoldDB" id="A0A1V9Y8Y0"/>
<dbReference type="EMBL" id="JNBS01004829">
    <property type="protein sequence ID" value="OQR82176.1"/>
    <property type="molecule type" value="Genomic_DNA"/>
</dbReference>